<name>A0A2M9G616_9PROT</name>
<dbReference type="AlphaFoldDB" id="A0A2M9G616"/>
<feature type="transmembrane region" description="Helical" evidence="1">
    <location>
        <begin position="79"/>
        <end position="99"/>
    </location>
</feature>
<dbReference type="PANTHER" id="PTHR40547">
    <property type="entry name" value="SLL0298 PROTEIN"/>
    <property type="match status" value="1"/>
</dbReference>
<accession>A0A2M9G616</accession>
<dbReference type="EMBL" id="PHIG01000007">
    <property type="protein sequence ID" value="PJK31159.1"/>
    <property type="molecule type" value="Genomic_DNA"/>
</dbReference>
<sequence length="207" mass="23244">MDTDRGRDARGPMTNLGRLTRYRLIIPLKRGQMPPEHVARGVAVGLAVAFTPTVGIQLIAVFGIWALARAIATRFQFHLVAALAWVWVTNIFTIGPIYYTFLLTGQLMLGRFDELGSIGFGTFTAQLTDVVNADSSFLEGLWIGTLTLFKVWGLPLFIGSIPWAVGTAWIGYVWSRRFIIRFREARQKRWARKLQRRDQHDAGGPPA</sequence>
<gene>
    <name evidence="3" type="ORF">CVT23_02685</name>
</gene>
<keyword evidence="1" id="KW-0812">Transmembrane</keyword>
<dbReference type="PANTHER" id="PTHR40547:SF1">
    <property type="entry name" value="SLL0298 PROTEIN"/>
    <property type="match status" value="1"/>
</dbReference>
<keyword evidence="1" id="KW-1133">Transmembrane helix</keyword>
<reference evidence="3 4" key="1">
    <citation type="submission" date="2017-11" db="EMBL/GenBank/DDBJ databases">
        <title>Draft genome sequence of Rhizobiales bacterium SY3-13.</title>
        <authorList>
            <person name="Sun C."/>
        </authorList>
    </citation>
    <scope>NUCLEOTIDE SEQUENCE [LARGE SCALE GENOMIC DNA]</scope>
    <source>
        <strain evidence="3 4">SY3-13</strain>
    </source>
</reference>
<dbReference type="Pfam" id="PF09835">
    <property type="entry name" value="DUF2062"/>
    <property type="match status" value="1"/>
</dbReference>
<proteinExistence type="predicted"/>
<keyword evidence="4" id="KW-1185">Reference proteome</keyword>
<dbReference type="RefSeq" id="WP_109796223.1">
    <property type="nucleotide sequence ID" value="NZ_PHIG01000007.1"/>
</dbReference>
<protein>
    <recommendedName>
        <fullName evidence="2">DUF2062 domain-containing protein</fullName>
    </recommendedName>
</protein>
<evidence type="ECO:0000259" key="2">
    <source>
        <dbReference type="Pfam" id="PF09835"/>
    </source>
</evidence>
<comment type="caution">
    <text evidence="3">The sequence shown here is derived from an EMBL/GenBank/DDBJ whole genome shotgun (WGS) entry which is preliminary data.</text>
</comment>
<organism evidence="3 4">
    <name type="scientific">Minwuia thermotolerans</name>
    <dbReference type="NCBI Taxonomy" id="2056226"/>
    <lineage>
        <taxon>Bacteria</taxon>
        <taxon>Pseudomonadati</taxon>
        <taxon>Pseudomonadota</taxon>
        <taxon>Alphaproteobacteria</taxon>
        <taxon>Minwuiales</taxon>
        <taxon>Minwuiaceae</taxon>
        <taxon>Minwuia</taxon>
    </lineage>
</organism>
<dbReference type="InterPro" id="IPR018639">
    <property type="entry name" value="DUF2062"/>
</dbReference>
<feature type="domain" description="DUF2062" evidence="2">
    <location>
        <begin position="28"/>
        <end position="186"/>
    </location>
</feature>
<evidence type="ECO:0000256" key="1">
    <source>
        <dbReference type="SAM" id="Phobius"/>
    </source>
</evidence>
<feature type="transmembrane region" description="Helical" evidence="1">
    <location>
        <begin position="42"/>
        <end position="67"/>
    </location>
</feature>
<feature type="transmembrane region" description="Helical" evidence="1">
    <location>
        <begin position="152"/>
        <end position="174"/>
    </location>
</feature>
<evidence type="ECO:0000313" key="3">
    <source>
        <dbReference type="EMBL" id="PJK31159.1"/>
    </source>
</evidence>
<keyword evidence="1" id="KW-0472">Membrane</keyword>
<evidence type="ECO:0000313" key="4">
    <source>
        <dbReference type="Proteomes" id="UP000229498"/>
    </source>
</evidence>
<dbReference type="Proteomes" id="UP000229498">
    <property type="component" value="Unassembled WGS sequence"/>
</dbReference>